<dbReference type="InterPro" id="IPR010810">
    <property type="entry name" value="Flagellin_hook_IN_motif"/>
</dbReference>
<dbReference type="Pfam" id="PF00669">
    <property type="entry name" value="Flagellin_N"/>
    <property type="match status" value="1"/>
</dbReference>
<dbReference type="Gene3D" id="2.170.280.10">
    <property type="entry name" value="f41 fragment of flagellin, middle domain"/>
    <property type="match status" value="1"/>
</dbReference>
<dbReference type="Gene3D" id="2.30.220.10">
    <property type="entry name" value="f41 fragment of flagellin, C-terminal domain"/>
    <property type="match status" value="1"/>
</dbReference>
<keyword evidence="9" id="KW-1185">Reference proteome</keyword>
<dbReference type="PATRIC" id="fig|1590042.3.peg.18"/>
<comment type="function">
    <text evidence="4">Flagellin is the subunit protein which polymerizes to form the filaments of bacterial flagella.</text>
</comment>
<dbReference type="InterPro" id="IPR001492">
    <property type="entry name" value="Flagellin"/>
</dbReference>
<comment type="subcellular location">
    <subcellularLocation>
        <location evidence="4">Secreted</location>
    </subcellularLocation>
    <subcellularLocation>
        <location evidence="4">Bacterial flagellum</location>
    </subcellularLocation>
</comment>
<dbReference type="Gene3D" id="6.10.10.10">
    <property type="entry name" value="Flagellar export chaperone, C-terminal domain"/>
    <property type="match status" value="1"/>
</dbReference>
<comment type="caution">
    <text evidence="7">The sequence shown here is derived from an EMBL/GenBank/DDBJ whole genome shotgun (WGS) entry which is preliminary data.</text>
</comment>
<feature type="domain" description="Flagellin C-terminal" evidence="6">
    <location>
        <begin position="667"/>
        <end position="752"/>
    </location>
</feature>
<dbReference type="RefSeq" id="WP_057622392.1">
    <property type="nucleotide sequence ID" value="NZ_LKHV02000001.1"/>
</dbReference>
<evidence type="ECO:0000256" key="2">
    <source>
        <dbReference type="ARBA" id="ARBA00022525"/>
    </source>
</evidence>
<dbReference type="GO" id="GO:0005198">
    <property type="term" value="F:structural molecule activity"/>
    <property type="evidence" value="ECO:0007669"/>
    <property type="project" value="UniProtKB-UniRule"/>
</dbReference>
<keyword evidence="2 4" id="KW-0964">Secreted</keyword>
<dbReference type="InterPro" id="IPR001029">
    <property type="entry name" value="Flagellin_N"/>
</dbReference>
<accession>A0A0Q9YGV9</accession>
<dbReference type="Pfam" id="PF07196">
    <property type="entry name" value="Flagellin_IN"/>
    <property type="match status" value="1"/>
</dbReference>
<reference evidence="8" key="2">
    <citation type="journal article" date="2016" name="Genome Announc.">
        <title>Draft Genome Sequences of Two Novel Amoeba-Resistant Intranuclear Bacteria, 'Candidatus Berkiella cookevillensis' and 'Candidatus Berkiella aquae'.</title>
        <authorList>
            <person name="Mehari Y.T."/>
            <person name="Arivett B.A."/>
            <person name="Farone A.L."/>
            <person name="Gunderson J.H."/>
            <person name="Farone M.B."/>
        </authorList>
    </citation>
    <scope>NUCLEOTIDE SEQUENCE</scope>
    <source>
        <strain evidence="8">CC99</strain>
    </source>
</reference>
<dbReference type="PANTHER" id="PTHR42792">
    <property type="entry name" value="FLAGELLIN"/>
    <property type="match status" value="1"/>
</dbReference>
<protein>
    <recommendedName>
        <fullName evidence="4">Flagellin</fullName>
    </recommendedName>
</protein>
<dbReference type="InterPro" id="IPR042187">
    <property type="entry name" value="Flagellin_C_sub2"/>
</dbReference>
<keyword evidence="3 4" id="KW-0975">Bacterial flagellum</keyword>
<dbReference type="EMBL" id="LKHV01000001">
    <property type="protein sequence ID" value="KRG19798.1"/>
    <property type="molecule type" value="Genomic_DNA"/>
</dbReference>
<evidence type="ECO:0000256" key="1">
    <source>
        <dbReference type="ARBA" id="ARBA00005709"/>
    </source>
</evidence>
<dbReference type="SUPFAM" id="SSF64518">
    <property type="entry name" value="Phase 1 flagellin"/>
    <property type="match status" value="2"/>
</dbReference>
<evidence type="ECO:0000313" key="9">
    <source>
        <dbReference type="Proteomes" id="UP000051494"/>
    </source>
</evidence>
<dbReference type="PANTHER" id="PTHR42792:SF2">
    <property type="entry name" value="FLAGELLIN"/>
    <property type="match status" value="1"/>
</dbReference>
<organism evidence="7">
    <name type="scientific">Candidatus Berkiella cookevillensis</name>
    <dbReference type="NCBI Taxonomy" id="437022"/>
    <lineage>
        <taxon>Bacteria</taxon>
        <taxon>Pseudomonadati</taxon>
        <taxon>Pseudomonadota</taxon>
        <taxon>Gammaproteobacteria</taxon>
        <taxon>Candidatus Berkiellales</taxon>
        <taxon>Candidatus Berkiellaceae</taxon>
        <taxon>Candidatus Berkiella</taxon>
    </lineage>
</organism>
<reference evidence="7" key="1">
    <citation type="submission" date="2015-09" db="EMBL/GenBank/DDBJ databases">
        <title>Draft Genome Sequences of Two Novel Amoeba-resistant Intranuclear Bacteria, Candidatus Berkiella cookevillensis and Candidatus Berkiella aquae.</title>
        <authorList>
            <person name="Mehari Y.T."/>
            <person name="Arivett B.A."/>
            <person name="Farone A.L."/>
            <person name="Gunderson J.H."/>
            <person name="Farone M.B."/>
        </authorList>
    </citation>
    <scope>NUCLEOTIDE SEQUENCE [LARGE SCALE GENOMIC DNA]</scope>
    <source>
        <strain evidence="7">CC99</strain>
    </source>
</reference>
<evidence type="ECO:0000259" key="5">
    <source>
        <dbReference type="Pfam" id="PF00669"/>
    </source>
</evidence>
<dbReference type="EMBL" id="LKHV02000001">
    <property type="protein sequence ID" value="MCS5708619.1"/>
    <property type="molecule type" value="Genomic_DNA"/>
</dbReference>
<evidence type="ECO:0000256" key="4">
    <source>
        <dbReference type="RuleBase" id="RU362073"/>
    </source>
</evidence>
<dbReference type="PRINTS" id="PR00207">
    <property type="entry name" value="FLAGELLIN"/>
</dbReference>
<proteinExistence type="inferred from homology"/>
<evidence type="ECO:0000313" key="7">
    <source>
        <dbReference type="EMBL" id="KRG19798.1"/>
    </source>
</evidence>
<gene>
    <name evidence="7" type="primary">fliC</name>
    <name evidence="7" type="ORF">CC99x_00019</name>
    <name evidence="8" type="ORF">CC99x_006810</name>
</gene>
<sequence>MAQVINTNLASLNAQKNLSRSGEALSTSLQRLSSGLRINSAKDDAAGLAISTRFTSQIKGLTQASRNANDAISLAQVSEGALQEVTNILQRMRELAIQSANGTNSASDRAALQGETNQLKQEMSRVANTTTFNGLKILNGDLQNALFHVGAEANQTISVSIRDTRSTALGTNSVKTNNAQGLEGATHKELYVGVAGGAGGAALGAEVGAAQANAATNGYSVSNFTITNVNSAGVSTTQTVAVAANDEASTIAANLSAATGVEARAFNQVTVSNLATMNAATNITLEGQVISSGATTTADSMATAINANATLQGAGIYAVSNGTSLDVFALDGRDLSFASTAGTGVFDMVGLDGAAATTLVATQATTFGGRVDILMDQGYSISSDTDSIISNTTATTVAVGNGSINDFVNSTTNTANNLSNNVGAQVLTIVGSNGSDTVNVSAGQAADSIAAAVNAIAGTTGVTASATTSLTLSDLSADGTVSFNLYGDNATEAAVVATVTTGDMTALVKSINDVAGTTGITAAIGSSNAEIVLTHSTGKDIAIENFKHSAAVDYASPDVTVVSGTGSTQSAAVEQSIRVTGNAANNSGGEAVSLFDGGARTNFDSTVVGGEISFNSASAFNVTSDISGSASTGTSLFAGAVGSANSSTLSDVGQIDIGTQAGANAAIDVIDGALDQISGVRAQLGAVQNRFSSTISNIANGIENMEAARSRILDADFAQETAALTKAQILQQAGIAILSQANQVPQNVLGLLR</sequence>
<dbReference type="InterPro" id="IPR046358">
    <property type="entry name" value="Flagellin_C"/>
</dbReference>
<dbReference type="Gene3D" id="1.20.1330.10">
    <property type="entry name" value="f41 fragment of flagellin, N-terminal domain"/>
    <property type="match status" value="2"/>
</dbReference>
<dbReference type="Gene3D" id="6.10.280.190">
    <property type="match status" value="1"/>
</dbReference>
<feature type="domain" description="Flagellin N-terminal" evidence="5">
    <location>
        <begin position="5"/>
        <end position="140"/>
    </location>
</feature>
<dbReference type="AlphaFoldDB" id="A0A0Q9YGV9"/>
<dbReference type="GO" id="GO:0005576">
    <property type="term" value="C:extracellular region"/>
    <property type="evidence" value="ECO:0007669"/>
    <property type="project" value="UniProtKB-SubCell"/>
</dbReference>
<keyword evidence="7" id="KW-0966">Cell projection</keyword>
<dbReference type="Pfam" id="PF00700">
    <property type="entry name" value="Flagellin_C"/>
    <property type="match status" value="1"/>
</dbReference>
<dbReference type="OrthoDB" id="9796789at2"/>
<reference evidence="8" key="3">
    <citation type="submission" date="2021-06" db="EMBL/GenBank/DDBJ databases">
        <title>Genomic Description and Analysis of Intracellular Bacteria, Candidatus Berkiella cookevillensis and Candidatus Berkiella aquae.</title>
        <authorList>
            <person name="Kidane D.T."/>
            <person name="Mehari Y.T."/>
            <person name="Rice F.C."/>
            <person name="Arivett B.A."/>
            <person name="Farone A.L."/>
            <person name="Berk S.G."/>
            <person name="Farone M.B."/>
        </authorList>
    </citation>
    <scope>NUCLEOTIDE SEQUENCE</scope>
    <source>
        <strain evidence="8">CC99</strain>
    </source>
</reference>
<dbReference type="GO" id="GO:0009288">
    <property type="term" value="C:bacterial-type flagellum"/>
    <property type="evidence" value="ECO:0007669"/>
    <property type="project" value="UniProtKB-SubCell"/>
</dbReference>
<evidence type="ECO:0000256" key="3">
    <source>
        <dbReference type="ARBA" id="ARBA00023143"/>
    </source>
</evidence>
<keyword evidence="7" id="KW-0282">Flagellum</keyword>
<comment type="similarity">
    <text evidence="1 4">Belongs to the bacterial flagellin family.</text>
</comment>
<evidence type="ECO:0000259" key="6">
    <source>
        <dbReference type="Pfam" id="PF00700"/>
    </source>
</evidence>
<keyword evidence="7" id="KW-0969">Cilium</keyword>
<evidence type="ECO:0000313" key="8">
    <source>
        <dbReference type="EMBL" id="MCS5708619.1"/>
    </source>
</evidence>
<name>A0A0Q9YGV9_9GAMM</name>
<dbReference type="STRING" id="437022.CC99x_00019"/>
<dbReference type="Proteomes" id="UP000051494">
    <property type="component" value="Unassembled WGS sequence"/>
</dbReference>